<dbReference type="EMBL" id="CM056744">
    <property type="protein sequence ID" value="KAJ8665087.1"/>
    <property type="molecule type" value="Genomic_DNA"/>
</dbReference>
<gene>
    <name evidence="1" type="ORF">QAD02_006749</name>
</gene>
<evidence type="ECO:0000313" key="2">
    <source>
        <dbReference type="Proteomes" id="UP001239111"/>
    </source>
</evidence>
<keyword evidence="2" id="KW-1185">Reference proteome</keyword>
<name>A0ACC2N1S6_9HYME</name>
<reference evidence="1" key="1">
    <citation type="submission" date="2023-04" db="EMBL/GenBank/DDBJ databases">
        <title>A chromosome-level genome assembly of the parasitoid wasp Eretmocerus hayati.</title>
        <authorList>
            <person name="Zhong Y."/>
            <person name="Liu S."/>
            <person name="Liu Y."/>
        </authorList>
    </citation>
    <scope>NUCLEOTIDE SEQUENCE</scope>
    <source>
        <strain evidence="1">ZJU_SS_LIU_2023</strain>
    </source>
</reference>
<accession>A0ACC2N1S6</accession>
<protein>
    <submittedName>
        <fullName evidence="1">Uncharacterized protein</fullName>
    </submittedName>
</protein>
<evidence type="ECO:0000313" key="1">
    <source>
        <dbReference type="EMBL" id="KAJ8665087.1"/>
    </source>
</evidence>
<dbReference type="Proteomes" id="UP001239111">
    <property type="component" value="Chromosome 4"/>
</dbReference>
<sequence>MTIADPRDNPSTTVNENATEEKIKGRLASQRKVNDLPTEDFGHSPASATPVVNSNRIQVESKESIIDHLFPERKANVESENRHRRSPTSPLLTITDLTEDDFGKIQVTEATPSLDVKANNRRLPEVVSPVVIIDLTDDADENPSCPVDENKTPPTSAQVLSAQQNGPTISPSRSPSIAMSTFKSDNAQIFDSIRPNPLSRANLTISNSPIRSQDQCLPSNSGAVESTIQVSIGYRTEVLMISISIFSTTQGTCRYEPLL</sequence>
<comment type="caution">
    <text evidence="1">The sequence shown here is derived from an EMBL/GenBank/DDBJ whole genome shotgun (WGS) entry which is preliminary data.</text>
</comment>
<organism evidence="1 2">
    <name type="scientific">Eretmocerus hayati</name>
    <dbReference type="NCBI Taxonomy" id="131215"/>
    <lineage>
        <taxon>Eukaryota</taxon>
        <taxon>Metazoa</taxon>
        <taxon>Ecdysozoa</taxon>
        <taxon>Arthropoda</taxon>
        <taxon>Hexapoda</taxon>
        <taxon>Insecta</taxon>
        <taxon>Pterygota</taxon>
        <taxon>Neoptera</taxon>
        <taxon>Endopterygota</taxon>
        <taxon>Hymenoptera</taxon>
        <taxon>Apocrita</taxon>
        <taxon>Proctotrupomorpha</taxon>
        <taxon>Chalcidoidea</taxon>
        <taxon>Aphelinidae</taxon>
        <taxon>Aphelininae</taxon>
        <taxon>Eretmocerus</taxon>
    </lineage>
</organism>
<proteinExistence type="predicted"/>